<gene>
    <name evidence="1" type="ORF">V8G54_030864</name>
</gene>
<accession>A0AAQ3RNC9</accession>
<dbReference type="EMBL" id="CP144692">
    <property type="protein sequence ID" value="WVY98713.1"/>
    <property type="molecule type" value="Genomic_DNA"/>
</dbReference>
<dbReference type="AlphaFoldDB" id="A0AAQ3RNC9"/>
<protein>
    <submittedName>
        <fullName evidence="1">Uncharacterized protein</fullName>
    </submittedName>
</protein>
<proteinExistence type="predicted"/>
<dbReference type="PANTHER" id="PTHR35118:SF2">
    <property type="entry name" value="PROTEIN KINASE DOMAIN-CONTAINING PROTEIN"/>
    <property type="match status" value="1"/>
</dbReference>
<evidence type="ECO:0000313" key="1">
    <source>
        <dbReference type="EMBL" id="WVY98713.1"/>
    </source>
</evidence>
<dbReference type="Proteomes" id="UP001374535">
    <property type="component" value="Chromosome 9"/>
</dbReference>
<sequence>MAVISASTVSGTSGLSKILPISRRVLKGLKECGRKLVDLELFTQYLEEWVLENLNGDSADGIPSFRSPFTTDELCKLDLAIEGVPFQQLIRIQLLRCGRVFSVISSVIQCVIQFNL</sequence>
<keyword evidence="2" id="KW-1185">Reference proteome</keyword>
<organism evidence="1 2">
    <name type="scientific">Vigna mungo</name>
    <name type="common">Black gram</name>
    <name type="synonym">Phaseolus mungo</name>
    <dbReference type="NCBI Taxonomy" id="3915"/>
    <lineage>
        <taxon>Eukaryota</taxon>
        <taxon>Viridiplantae</taxon>
        <taxon>Streptophyta</taxon>
        <taxon>Embryophyta</taxon>
        <taxon>Tracheophyta</taxon>
        <taxon>Spermatophyta</taxon>
        <taxon>Magnoliopsida</taxon>
        <taxon>eudicotyledons</taxon>
        <taxon>Gunneridae</taxon>
        <taxon>Pentapetalae</taxon>
        <taxon>rosids</taxon>
        <taxon>fabids</taxon>
        <taxon>Fabales</taxon>
        <taxon>Fabaceae</taxon>
        <taxon>Papilionoideae</taxon>
        <taxon>50 kb inversion clade</taxon>
        <taxon>NPAAA clade</taxon>
        <taxon>indigoferoid/millettioid clade</taxon>
        <taxon>Phaseoleae</taxon>
        <taxon>Vigna</taxon>
    </lineage>
</organism>
<name>A0AAQ3RNC9_VIGMU</name>
<reference evidence="1 2" key="1">
    <citation type="journal article" date="2023" name="Life. Sci Alliance">
        <title>Evolutionary insights into 3D genome organization and epigenetic landscape of Vigna mungo.</title>
        <authorList>
            <person name="Junaid A."/>
            <person name="Singh B."/>
            <person name="Bhatia S."/>
        </authorList>
    </citation>
    <scope>NUCLEOTIDE SEQUENCE [LARGE SCALE GENOMIC DNA]</scope>
    <source>
        <strain evidence="1">Urdbean</strain>
    </source>
</reference>
<evidence type="ECO:0000313" key="2">
    <source>
        <dbReference type="Proteomes" id="UP001374535"/>
    </source>
</evidence>
<dbReference type="PANTHER" id="PTHR35118">
    <property type="entry name" value="KINASE FAMILY PROTEIN"/>
    <property type="match status" value="1"/>
</dbReference>